<dbReference type="RefSeq" id="WP_091464949.1">
    <property type="nucleotide sequence ID" value="NZ_FOEI01000001.1"/>
</dbReference>
<accession>A0A1H8ZC37</accession>
<sequence>MKSIFNQTDNQEIISRINQLTPETKALWGKMSVDQMLKHLNDAILVSFNEKELNVPFIFRILGRMMKSSVLKQPEFGKNSPTAKEFKYDTNFDFSVVKNDLITNFSRFQQGEQAIKCVNHPFWGKMNANDWNNLQWKHVDHHLRQFGV</sequence>
<evidence type="ECO:0000313" key="1">
    <source>
        <dbReference type="EMBL" id="SEP61934.1"/>
    </source>
</evidence>
<dbReference type="Proteomes" id="UP000198648">
    <property type="component" value="Unassembled WGS sequence"/>
</dbReference>
<dbReference type="InterPro" id="IPR034660">
    <property type="entry name" value="DinB/YfiT-like"/>
</dbReference>
<protein>
    <recommendedName>
        <fullName evidence="3">DUF1569 domain-containing protein</fullName>
    </recommendedName>
</protein>
<dbReference type="OrthoDB" id="2599194at2"/>
<evidence type="ECO:0000313" key="2">
    <source>
        <dbReference type="Proteomes" id="UP000198648"/>
    </source>
</evidence>
<dbReference type="InterPro" id="IPR011463">
    <property type="entry name" value="DUF1569"/>
</dbReference>
<reference evidence="1 2" key="1">
    <citation type="submission" date="2016-10" db="EMBL/GenBank/DDBJ databases">
        <authorList>
            <person name="de Groot N.N."/>
        </authorList>
    </citation>
    <scope>NUCLEOTIDE SEQUENCE [LARGE SCALE GENOMIC DNA]</scope>
    <source>
        <strain evidence="1 2">DSM 27078</strain>
    </source>
</reference>
<name>A0A1H8ZC37_9FLAO</name>
<dbReference type="EMBL" id="FOEI01000001">
    <property type="protein sequence ID" value="SEP61934.1"/>
    <property type="molecule type" value="Genomic_DNA"/>
</dbReference>
<dbReference type="STRING" id="1299341.SAMN05444005_101618"/>
<dbReference type="AlphaFoldDB" id="A0A1H8ZC37"/>
<keyword evidence="2" id="KW-1185">Reference proteome</keyword>
<dbReference type="Gene3D" id="1.20.120.450">
    <property type="entry name" value="dinb family like domain"/>
    <property type="match status" value="1"/>
</dbReference>
<gene>
    <name evidence="1" type="ORF">SAMN05444005_101618</name>
</gene>
<proteinExistence type="predicted"/>
<organism evidence="1 2">
    <name type="scientific">Flavobacterium urocaniciphilum</name>
    <dbReference type="NCBI Taxonomy" id="1299341"/>
    <lineage>
        <taxon>Bacteria</taxon>
        <taxon>Pseudomonadati</taxon>
        <taxon>Bacteroidota</taxon>
        <taxon>Flavobacteriia</taxon>
        <taxon>Flavobacteriales</taxon>
        <taxon>Flavobacteriaceae</taxon>
        <taxon>Flavobacterium</taxon>
    </lineage>
</organism>
<dbReference type="Pfam" id="PF07606">
    <property type="entry name" value="DUF1569"/>
    <property type="match status" value="1"/>
</dbReference>
<evidence type="ECO:0008006" key="3">
    <source>
        <dbReference type="Google" id="ProtNLM"/>
    </source>
</evidence>